<dbReference type="SUPFAM" id="SSF46458">
    <property type="entry name" value="Globin-like"/>
    <property type="match status" value="2"/>
</dbReference>
<evidence type="ECO:0000256" key="11">
    <source>
        <dbReference type="ARBA" id="ARBA00041276"/>
    </source>
</evidence>
<dbReference type="GO" id="GO:0005576">
    <property type="term" value="C:extracellular region"/>
    <property type="evidence" value="ECO:0007669"/>
    <property type="project" value="UniProtKB-SubCell"/>
</dbReference>
<dbReference type="InterPro" id="IPR044399">
    <property type="entry name" value="Mb-like_M"/>
</dbReference>
<feature type="transmembrane region" description="Helical" evidence="15">
    <location>
        <begin position="1895"/>
        <end position="1912"/>
    </location>
</feature>
<dbReference type="InterPro" id="IPR050288">
    <property type="entry name" value="Cellulose_deg_GH3"/>
</dbReference>
<evidence type="ECO:0000256" key="7">
    <source>
        <dbReference type="ARBA" id="ARBA00022801"/>
    </source>
</evidence>
<dbReference type="InterPro" id="IPR036881">
    <property type="entry name" value="Glyco_hydro_3_C_sf"/>
</dbReference>
<feature type="compositionally biased region" description="Low complexity" evidence="14">
    <location>
        <begin position="2156"/>
        <end position="2167"/>
    </location>
</feature>
<protein>
    <recommendedName>
        <fullName evidence="10">Probable beta-glucosidase G</fullName>
        <ecNumber evidence="4">3.2.1.21</ecNumber>
    </recommendedName>
    <alternativeName>
        <fullName evidence="11">Beta-D-glucoside glucohydrolase G</fullName>
    </alternativeName>
    <alternativeName>
        <fullName evidence="12">Cellobiase G</fullName>
    </alternativeName>
    <alternativeName>
        <fullName evidence="13">Gentiobiase G</fullName>
    </alternativeName>
</protein>
<keyword evidence="8" id="KW-0326">Glycosidase</keyword>
<proteinExistence type="inferred from homology"/>
<evidence type="ECO:0000256" key="13">
    <source>
        <dbReference type="ARBA" id="ARBA00041808"/>
    </source>
</evidence>
<accession>A0A812V535</accession>
<evidence type="ECO:0000256" key="10">
    <source>
        <dbReference type="ARBA" id="ARBA00039579"/>
    </source>
</evidence>
<comment type="function">
    <text evidence="9">Beta-glucosidases are one of a number of cellulolytic enzymes involved in the degradation of cellulosic biomass. Catalyzes the last step releasing glucose from the inhibitory cellobiose.</text>
</comment>
<dbReference type="PROSITE" id="PS01033">
    <property type="entry name" value="GLOBIN"/>
    <property type="match status" value="1"/>
</dbReference>
<dbReference type="InterPro" id="IPR001764">
    <property type="entry name" value="Glyco_hydro_3_N"/>
</dbReference>
<dbReference type="SUPFAM" id="SSF52279">
    <property type="entry name" value="Beta-D-glucan exohydrolase, C-terminal domain"/>
    <property type="match status" value="1"/>
</dbReference>
<dbReference type="GO" id="GO:0008422">
    <property type="term" value="F:beta-glucosidase activity"/>
    <property type="evidence" value="ECO:0007669"/>
    <property type="project" value="UniProtKB-EC"/>
</dbReference>
<dbReference type="InterPro" id="IPR012292">
    <property type="entry name" value="Globin/Proto"/>
</dbReference>
<sequence length="2173" mass="240891">MVGTSTCWPSQLSMAATWDEDALLIFGMALGKEFALKGASASLGLNAQGQLLGGGGQERYLSGEDPHLGSKLGAAQVRGVQSQGVIAVVKHFAMNEQETNRNTESSNVDEKTAWELYFPPFQVLPDLPWLRSLWGQECPQTPLTSAWRDHTAYSIQRALATGCHACQAAVDAGAAAFMQGPQDRTIDFRRAVSSGHIAVVDGVYACSNRDLLRVVGWPWLNSEEDALKERMGFRGFVQSDWWAVREMSLERGLDQEMPGSQDLYSLEALRRQPPELVDDAVRRILAAMYRPDLTPSWYVAIPGPGATEPRYLQANVTSPTHRALSRELATQSIARALAKCLDLEMLKSVDVVSSCLLVETRFGFFSCLMCLHRRIIGSDVDGRLAEKSSDMQLVSGSFSSVLQPRPGIGPGIVALFQIPKVRETGRGEQKLNRFGMNRVVQKGHVKDATRPLAITTREVEAATSSHATKWGGPEPLNLRGGHTVASNVRPLKYGGCLVVLDSPSPREKSGSTKLRNNMQEPSGPFAKSALARARGERGKKASRCPICPMPKAWSSSHPFDKADVTIVVAATTSGESMDRQNLTLDGGADDFIAAVSAAAKQAVVMPWRKSVHAILILFLGGEAVYGALQISQFGDEALDMSKSLLRTSAAPAGRLPIMLPETEADSIPFAPGQELWAALDLRRHCNGMASCCRQRQVDYTEGLRTSYRNPDFKAAFPFGHGLTYTTFEPLGSLCGTEIPFLAIAVWRRIGCELRGPHSAAEDHSLDVPLQFKGSLDGSWQLKAFVCLRLVVHNTGPRAGRTVVQCYLEMPAEASLAFFRRTGMIPAGSSESVLLHFKAREVSFYDPVFQRWLGPRKLCEEFVGYRAHQLLQLHVHMSDFTSKKEAAAASHSAYWWLIAVLVAVAVIVPFIFYDGPCGLGSMFCIGVIRDSAASGHLCQARSSKQLRGGKPLVLTPALSSVTPPSLMCHVCPQIPMHVCLFMLGWDSAVHFFSMGQMDMMHMRLGSGICSMEEASQPWLAKRSIAGSRSPGSPDSEAKCLRPRVVQLDVSLSVHMCIEAAHAGQVTSVVVGGTFGKDVPEHTENMETEETLEVITEDSVSSVSVTEAELNSAIRKYQQVHEDEFEELHLPSAVAEEIRKCWQDFLSKFASAEQAGLAIYDAIFEDAPSMRPMFKTPRAIFALTFTNTLSNIFSVSKNPSALKSAVETLGFQHLDREVTQARLVVFGGAILSSMEAELGWEFTPEARVGIVAMLNYIGGAIVYCRRELGGRIKTIQRSWKIANHADMPSEPLPENAEPEQGEGTGTEDAAASPSGRSEKLVDKKAQAQNKSEEDDGQNALVVDVVVTRGDVKVPTTFNEMFLFNAAVMGFADSKWMHIVLPRFGAMATNVANTTRLQEECEVLSMLISKYKGQILLPQFKAVMLASLRSMVPQDWDMDHEVAWNWFWENMEKMLKKLMGVPQNYCKVLHKFLSGLDEASITRTRQAVFARFFELTPSAESFMKQSSTRMYYIADRIMEMTMEIHENTRQVVDDISGLGLRHVGYGVPTEYFPPMVQAYCDAIEDLCHDESVSEAFQWSLSLITKILTRVILEGSTVVMKAINTNQESAVRQAVSVAPRGKRAMEVLSISVGTQTISPLYWAIDSGSLNCAKAIIEDLLTIRADRDVYYYGCEALFTRHPEIVQKMCASAPSLLMPLFDGLVWRSRLISNGSRRVNLYIKHLVQDSKGAFSPTLQWLVHYKDPKIMSHLAVSFTTDLIWSGFAAYQFLWGRFYFLLTLCLFFVSQSLMKERKDADEVFEVNVARFAFRVWLYLASFCGLSYGLIKDFGSDIRNGQVIKICSVPIPKSLTNPQQVGRVSLVWVLIFMFAIEPILWCASRTDSQNKYMIFTTHCGVEEELRIYSIFSAIGMVLFWLLTTDFTVFSKRLSAHLLVCRWVVVEVCLYLLVLVFLILTFSTALSAFQHNLEEFDGIMTWISALLRMSVRMFPATDFKATKDDFPVFVCLTIFVALATVFLMNLLVAQLTESYRTMFADMTGFARLNRAGVVVSVLAEARQARFAKFLRALNFEERLEFNEGDSGPSGGIQIHEPANDHTVTEDSILRYGGPTAPSVPWPEDRKVEASMEEKMQHVENRLLSMEKLLIKMAHKSNIHVPHKPESARSSSKASSQSDKSIKSQ</sequence>
<dbReference type="SUPFAM" id="SSF51445">
    <property type="entry name" value="(Trans)glycosidases"/>
    <property type="match status" value="1"/>
</dbReference>
<evidence type="ECO:0000256" key="8">
    <source>
        <dbReference type="ARBA" id="ARBA00023295"/>
    </source>
</evidence>
<dbReference type="Gene3D" id="3.40.50.1700">
    <property type="entry name" value="Glycoside hydrolase family 3 C-terminal domain"/>
    <property type="match status" value="1"/>
</dbReference>
<dbReference type="InterPro" id="IPR036962">
    <property type="entry name" value="Glyco_hydro_3_N_sf"/>
</dbReference>
<dbReference type="InterPro" id="IPR009050">
    <property type="entry name" value="Globin-like_sf"/>
</dbReference>
<dbReference type="GO" id="GO:0020037">
    <property type="term" value="F:heme binding"/>
    <property type="evidence" value="ECO:0007669"/>
    <property type="project" value="InterPro"/>
</dbReference>
<evidence type="ECO:0000256" key="1">
    <source>
        <dbReference type="ARBA" id="ARBA00000448"/>
    </source>
</evidence>
<dbReference type="EC" id="3.2.1.21" evidence="4"/>
<evidence type="ECO:0000256" key="5">
    <source>
        <dbReference type="ARBA" id="ARBA00022525"/>
    </source>
</evidence>
<dbReference type="Gene3D" id="1.10.490.10">
    <property type="entry name" value="Globins"/>
    <property type="match status" value="2"/>
</dbReference>
<dbReference type="EMBL" id="CAJNDS010002813">
    <property type="protein sequence ID" value="CAE7607089.1"/>
    <property type="molecule type" value="Genomic_DNA"/>
</dbReference>
<dbReference type="PANTHER" id="PTHR42715:SF12">
    <property type="entry name" value="BETA-GLUCOSIDASE G-RELATED"/>
    <property type="match status" value="1"/>
</dbReference>
<dbReference type="Proteomes" id="UP000604046">
    <property type="component" value="Unassembled WGS sequence"/>
</dbReference>
<feature type="region of interest" description="Disordered" evidence="14">
    <location>
        <begin position="2146"/>
        <end position="2173"/>
    </location>
</feature>
<keyword evidence="15" id="KW-0812">Transmembrane</keyword>
<comment type="caution">
    <text evidence="17">The sequence shown here is derived from an EMBL/GenBank/DDBJ whole genome shotgun (WGS) entry which is preliminary data.</text>
</comment>
<evidence type="ECO:0000256" key="6">
    <source>
        <dbReference type="ARBA" id="ARBA00022729"/>
    </source>
</evidence>
<feature type="region of interest" description="Disordered" evidence="14">
    <location>
        <begin position="502"/>
        <end position="524"/>
    </location>
</feature>
<feature type="transmembrane region" description="Helical" evidence="15">
    <location>
        <begin position="1855"/>
        <end position="1874"/>
    </location>
</feature>
<dbReference type="GO" id="GO:0019825">
    <property type="term" value="F:oxygen binding"/>
    <property type="evidence" value="ECO:0007669"/>
    <property type="project" value="InterPro"/>
</dbReference>
<keyword evidence="5" id="KW-0964">Secreted</keyword>
<comment type="catalytic activity">
    <reaction evidence="1">
        <text>Hydrolysis of terminal, non-reducing beta-D-glucosyl residues with release of beta-D-glucose.</text>
        <dbReference type="EC" id="3.2.1.21"/>
    </reaction>
</comment>
<evidence type="ECO:0000256" key="4">
    <source>
        <dbReference type="ARBA" id="ARBA00012744"/>
    </source>
</evidence>
<keyword evidence="7" id="KW-0378">Hydrolase</keyword>
<dbReference type="PRINTS" id="PR00133">
    <property type="entry name" value="GLHYDRLASE3"/>
</dbReference>
<feature type="compositionally biased region" description="Basic and acidic residues" evidence="14">
    <location>
        <begin position="1314"/>
        <end position="1323"/>
    </location>
</feature>
<dbReference type="InterPro" id="IPR013783">
    <property type="entry name" value="Ig-like_fold"/>
</dbReference>
<evidence type="ECO:0000313" key="17">
    <source>
        <dbReference type="EMBL" id="CAE7607089.1"/>
    </source>
</evidence>
<feature type="transmembrane region" description="Helical" evidence="15">
    <location>
        <begin position="1995"/>
        <end position="2017"/>
    </location>
</feature>
<feature type="transmembrane region" description="Helical" evidence="15">
    <location>
        <begin position="1932"/>
        <end position="1958"/>
    </location>
</feature>
<dbReference type="Pfam" id="PF01915">
    <property type="entry name" value="Glyco_hydro_3_C"/>
    <property type="match status" value="1"/>
</dbReference>
<comment type="similarity">
    <text evidence="3">Belongs to the glycosyl hydrolase 3 family.</text>
</comment>
<keyword evidence="6" id="KW-0732">Signal</keyword>
<dbReference type="GO" id="GO:0009251">
    <property type="term" value="P:glucan catabolic process"/>
    <property type="evidence" value="ECO:0007669"/>
    <property type="project" value="TreeGrafter"/>
</dbReference>
<dbReference type="InterPro" id="IPR002772">
    <property type="entry name" value="Glyco_hydro_3_C"/>
</dbReference>
<feature type="transmembrane region" description="Helical" evidence="15">
    <location>
        <begin position="1802"/>
        <end position="1821"/>
    </location>
</feature>
<dbReference type="Gene3D" id="3.20.20.300">
    <property type="entry name" value="Glycoside hydrolase, family 3, N-terminal domain"/>
    <property type="match status" value="1"/>
</dbReference>
<feature type="transmembrane region" description="Helical" evidence="15">
    <location>
        <begin position="892"/>
        <end position="912"/>
    </location>
</feature>
<keyword evidence="15" id="KW-1133">Transmembrane helix</keyword>
<keyword evidence="18" id="KW-1185">Reference proteome</keyword>
<evidence type="ECO:0000256" key="12">
    <source>
        <dbReference type="ARBA" id="ARBA00041601"/>
    </source>
</evidence>
<evidence type="ECO:0000256" key="9">
    <source>
        <dbReference type="ARBA" id="ARBA00024983"/>
    </source>
</evidence>
<evidence type="ECO:0000256" key="2">
    <source>
        <dbReference type="ARBA" id="ARBA00004613"/>
    </source>
</evidence>
<dbReference type="InterPro" id="IPR017853">
    <property type="entry name" value="GH"/>
</dbReference>
<feature type="compositionally biased region" description="Polar residues" evidence="14">
    <location>
        <begin position="511"/>
        <end position="520"/>
    </location>
</feature>
<comment type="subcellular location">
    <subcellularLocation>
        <location evidence="2">Secreted</location>
    </subcellularLocation>
</comment>
<dbReference type="InterPro" id="IPR000971">
    <property type="entry name" value="Globin"/>
</dbReference>
<feature type="region of interest" description="Disordered" evidence="14">
    <location>
        <begin position="1281"/>
        <end position="1332"/>
    </location>
</feature>
<dbReference type="Gene3D" id="2.60.40.10">
    <property type="entry name" value="Immunoglobulins"/>
    <property type="match status" value="1"/>
</dbReference>
<feature type="domain" description="Globin" evidence="16">
    <location>
        <begin position="1127"/>
        <end position="1264"/>
    </location>
</feature>
<dbReference type="CDD" id="cd01040">
    <property type="entry name" value="Mb-like"/>
    <property type="match status" value="2"/>
</dbReference>
<name>A0A812V535_9DINO</name>
<reference evidence="17" key="1">
    <citation type="submission" date="2021-02" db="EMBL/GenBank/DDBJ databases">
        <authorList>
            <person name="Dougan E. K."/>
            <person name="Rhodes N."/>
            <person name="Thang M."/>
            <person name="Chan C."/>
        </authorList>
    </citation>
    <scope>NUCLEOTIDE SEQUENCE</scope>
</reference>
<gene>
    <name evidence="17" type="primary">cbg-1</name>
    <name evidence="17" type="ORF">SNAT2548_LOCUS34522</name>
</gene>
<evidence type="ECO:0000256" key="3">
    <source>
        <dbReference type="ARBA" id="ARBA00005336"/>
    </source>
</evidence>
<evidence type="ECO:0000256" key="14">
    <source>
        <dbReference type="SAM" id="MobiDB-lite"/>
    </source>
</evidence>
<evidence type="ECO:0000256" key="15">
    <source>
        <dbReference type="SAM" id="Phobius"/>
    </source>
</evidence>
<dbReference type="PANTHER" id="PTHR42715">
    <property type="entry name" value="BETA-GLUCOSIDASE"/>
    <property type="match status" value="1"/>
</dbReference>
<dbReference type="OrthoDB" id="47059at2759"/>
<keyword evidence="15" id="KW-0472">Membrane</keyword>
<feature type="transmembrane region" description="Helical" evidence="15">
    <location>
        <begin position="1765"/>
        <end position="1781"/>
    </location>
</feature>
<dbReference type="Pfam" id="PF00933">
    <property type="entry name" value="Glyco_hydro_3"/>
    <property type="match status" value="1"/>
</dbReference>
<evidence type="ECO:0000259" key="16">
    <source>
        <dbReference type="PROSITE" id="PS01033"/>
    </source>
</evidence>
<dbReference type="Pfam" id="PF00042">
    <property type="entry name" value="Globin"/>
    <property type="match status" value="1"/>
</dbReference>
<organism evidence="17 18">
    <name type="scientific">Symbiodinium natans</name>
    <dbReference type="NCBI Taxonomy" id="878477"/>
    <lineage>
        <taxon>Eukaryota</taxon>
        <taxon>Sar</taxon>
        <taxon>Alveolata</taxon>
        <taxon>Dinophyceae</taxon>
        <taxon>Suessiales</taxon>
        <taxon>Symbiodiniaceae</taxon>
        <taxon>Symbiodinium</taxon>
    </lineage>
</organism>
<evidence type="ECO:0000313" key="18">
    <source>
        <dbReference type="Proteomes" id="UP000604046"/>
    </source>
</evidence>